<evidence type="ECO:0000313" key="1">
    <source>
        <dbReference type="EMBL" id="UYV68296.1"/>
    </source>
</evidence>
<name>A0ABY6KJC4_9ARAC</name>
<dbReference type="EMBL" id="CP092867">
    <property type="protein sequence ID" value="UYV68296.1"/>
    <property type="molecule type" value="Genomic_DNA"/>
</dbReference>
<accession>A0ABY6KJC4</accession>
<gene>
    <name evidence="1" type="ORF">LAZ67_5003743</name>
</gene>
<evidence type="ECO:0000313" key="2">
    <source>
        <dbReference type="Proteomes" id="UP001235939"/>
    </source>
</evidence>
<protein>
    <submittedName>
        <fullName evidence="1">Uncharacterized protein</fullName>
    </submittedName>
</protein>
<organism evidence="1 2">
    <name type="scientific">Cordylochernes scorpioides</name>
    <dbReference type="NCBI Taxonomy" id="51811"/>
    <lineage>
        <taxon>Eukaryota</taxon>
        <taxon>Metazoa</taxon>
        <taxon>Ecdysozoa</taxon>
        <taxon>Arthropoda</taxon>
        <taxon>Chelicerata</taxon>
        <taxon>Arachnida</taxon>
        <taxon>Pseudoscorpiones</taxon>
        <taxon>Cheliferoidea</taxon>
        <taxon>Chernetidae</taxon>
        <taxon>Cordylochernes</taxon>
    </lineage>
</organism>
<proteinExistence type="predicted"/>
<sequence>MPKAQNRLRSIECEMASLREHRVWDVDLPGGVKRRPNQDLDHSGPPMRIYKDLISALQLVEKLGRYPLRNKRKIDYVEPEETSMNVKTEAST</sequence>
<dbReference type="Proteomes" id="UP001235939">
    <property type="component" value="Chromosome 05"/>
</dbReference>
<keyword evidence="2" id="KW-1185">Reference proteome</keyword>
<reference evidence="1 2" key="1">
    <citation type="submission" date="2022-01" db="EMBL/GenBank/DDBJ databases">
        <title>A chromosomal length assembly of Cordylochernes scorpioides.</title>
        <authorList>
            <person name="Zeh D."/>
            <person name="Zeh J."/>
        </authorList>
    </citation>
    <scope>NUCLEOTIDE SEQUENCE [LARGE SCALE GENOMIC DNA]</scope>
    <source>
        <strain evidence="1">IN4F17</strain>
        <tissue evidence="1">Whole Body</tissue>
    </source>
</reference>